<dbReference type="Proteomes" id="UP000664034">
    <property type="component" value="Unassembled WGS sequence"/>
</dbReference>
<proteinExistence type="predicted"/>
<gene>
    <name evidence="1" type="ORF">J2I47_17320</name>
</gene>
<dbReference type="AlphaFoldDB" id="A0A939GIZ3"/>
<evidence type="ECO:0000313" key="1">
    <source>
        <dbReference type="EMBL" id="MBO0938315.1"/>
    </source>
</evidence>
<evidence type="ECO:0000313" key="2">
    <source>
        <dbReference type="Proteomes" id="UP000664034"/>
    </source>
</evidence>
<keyword evidence="2" id="KW-1185">Reference proteome</keyword>
<dbReference type="RefSeq" id="WP_207365855.1">
    <property type="nucleotide sequence ID" value="NZ_JAFMYV010000009.1"/>
</dbReference>
<reference evidence="1" key="1">
    <citation type="submission" date="2021-03" db="EMBL/GenBank/DDBJ databases">
        <title>Fibrella sp. HMF5335 genome sequencing and assembly.</title>
        <authorList>
            <person name="Kang H."/>
            <person name="Kim H."/>
            <person name="Bae S."/>
            <person name="Joh K."/>
        </authorList>
    </citation>
    <scope>NUCLEOTIDE SEQUENCE</scope>
    <source>
        <strain evidence="1">HMF5335</strain>
    </source>
</reference>
<name>A0A939GIZ3_9BACT</name>
<comment type="caution">
    <text evidence="1">The sequence shown here is derived from an EMBL/GenBank/DDBJ whole genome shotgun (WGS) entry which is preliminary data.</text>
</comment>
<sequence>MKKLLVKKNTTIKTPLGRAELYYQTVFADHLVENFQKDLQVDPAKRHHDLIFSDIGQLLRGNVSMKVIAGKEGQIEAVSFYRGRHYFTCFHVAKRPDSDTRFAFIVTCYATNEKKYLERYQRYIDYIKENFGNTTR</sequence>
<organism evidence="1 2">
    <name type="scientific">Fibrella rubiginis</name>
    <dbReference type="NCBI Taxonomy" id="2817060"/>
    <lineage>
        <taxon>Bacteria</taxon>
        <taxon>Pseudomonadati</taxon>
        <taxon>Bacteroidota</taxon>
        <taxon>Cytophagia</taxon>
        <taxon>Cytophagales</taxon>
        <taxon>Spirosomataceae</taxon>
        <taxon>Fibrella</taxon>
    </lineage>
</organism>
<accession>A0A939GIZ3</accession>
<dbReference type="EMBL" id="JAFMYV010000009">
    <property type="protein sequence ID" value="MBO0938315.1"/>
    <property type="molecule type" value="Genomic_DNA"/>
</dbReference>
<protein>
    <submittedName>
        <fullName evidence="1">Uncharacterized protein</fullName>
    </submittedName>
</protein>